<accession>A0A6M3JRW8</accession>
<dbReference type="AlphaFoldDB" id="A0A6M3JRW8"/>
<protein>
    <submittedName>
        <fullName evidence="1">Uncharacterized protein</fullName>
    </submittedName>
</protein>
<evidence type="ECO:0000313" key="1">
    <source>
        <dbReference type="EMBL" id="QJA72703.1"/>
    </source>
</evidence>
<sequence length="136" mass="16053">MAYPKQLSPLGEQTVLPYLKSIEALREGESITFSDTPQRLITFRYYLYAWLAQQDLKSFFKIKQLSKDRLLLMKLRVPQPKIVEEDKLSFEEEFVLNNLLDVESIENVELFLSESDFQTETRQKILTEWKRVMGLG</sequence>
<organism evidence="1">
    <name type="scientific">viral metagenome</name>
    <dbReference type="NCBI Taxonomy" id="1070528"/>
    <lineage>
        <taxon>unclassified sequences</taxon>
        <taxon>metagenomes</taxon>
        <taxon>organismal metagenomes</taxon>
    </lineage>
</organism>
<gene>
    <name evidence="1" type="ORF">MM415A02634_0004</name>
</gene>
<proteinExistence type="predicted"/>
<dbReference type="EMBL" id="MT141972">
    <property type="protein sequence ID" value="QJA72703.1"/>
    <property type="molecule type" value="Genomic_DNA"/>
</dbReference>
<reference evidence="1" key="1">
    <citation type="submission" date="2020-03" db="EMBL/GenBank/DDBJ databases">
        <title>The deep terrestrial virosphere.</title>
        <authorList>
            <person name="Holmfeldt K."/>
            <person name="Nilsson E."/>
            <person name="Simone D."/>
            <person name="Lopez-Fernandez M."/>
            <person name="Wu X."/>
            <person name="de Brujin I."/>
            <person name="Lundin D."/>
            <person name="Andersson A."/>
            <person name="Bertilsson S."/>
            <person name="Dopson M."/>
        </authorList>
    </citation>
    <scope>NUCLEOTIDE SEQUENCE</scope>
    <source>
        <strain evidence="1">MM415A02634</strain>
    </source>
</reference>
<name>A0A6M3JRW8_9ZZZZ</name>